<dbReference type="GO" id="GO:0022857">
    <property type="term" value="F:transmembrane transporter activity"/>
    <property type="evidence" value="ECO:0007669"/>
    <property type="project" value="InterPro"/>
</dbReference>
<feature type="transmembrane region" description="Helical" evidence="7">
    <location>
        <begin position="318"/>
        <end position="338"/>
    </location>
</feature>
<feature type="transmembrane region" description="Helical" evidence="7">
    <location>
        <begin position="434"/>
        <end position="454"/>
    </location>
</feature>
<dbReference type="InterPro" id="IPR044770">
    <property type="entry name" value="MFS_spinster-like"/>
</dbReference>
<reference evidence="10 11" key="1">
    <citation type="submission" date="2019-03" db="EMBL/GenBank/DDBJ databases">
        <authorList>
            <person name="Gaulin E."/>
            <person name="Dumas B."/>
        </authorList>
    </citation>
    <scope>NUCLEOTIDE SEQUENCE [LARGE SCALE GENOMIC DNA]</scope>
    <source>
        <strain evidence="10">CBS 568.67</strain>
    </source>
</reference>
<evidence type="ECO:0000256" key="6">
    <source>
        <dbReference type="ARBA" id="ARBA00024338"/>
    </source>
</evidence>
<feature type="transmembrane region" description="Helical" evidence="7">
    <location>
        <begin position="227"/>
        <end position="251"/>
    </location>
</feature>
<keyword evidence="11" id="KW-1185">Reference proteome</keyword>
<feature type="transmembrane region" description="Helical" evidence="7">
    <location>
        <begin position="49"/>
        <end position="70"/>
    </location>
</feature>
<feature type="domain" description="Major facilitator superfamily (MFS) profile" evidence="8">
    <location>
        <begin position="8"/>
        <end position="485"/>
    </location>
</feature>
<evidence type="ECO:0000256" key="7">
    <source>
        <dbReference type="SAM" id="Phobius"/>
    </source>
</evidence>
<dbReference type="OrthoDB" id="6770063at2759"/>
<evidence type="ECO:0000313" key="10">
    <source>
        <dbReference type="EMBL" id="VFT81615.1"/>
    </source>
</evidence>
<feature type="transmembrane region" description="Helical" evidence="7">
    <location>
        <begin position="378"/>
        <end position="399"/>
    </location>
</feature>
<feature type="transmembrane region" description="Helical" evidence="7">
    <location>
        <begin position="271"/>
        <end position="295"/>
    </location>
</feature>
<evidence type="ECO:0000256" key="4">
    <source>
        <dbReference type="ARBA" id="ARBA00022989"/>
    </source>
</evidence>
<dbReference type="Pfam" id="PF07690">
    <property type="entry name" value="MFS_1"/>
    <property type="match status" value="1"/>
</dbReference>
<keyword evidence="2" id="KW-0813">Transport</keyword>
<dbReference type="PROSITE" id="PS50850">
    <property type="entry name" value="MFS"/>
    <property type="match status" value="1"/>
</dbReference>
<evidence type="ECO:0000313" key="11">
    <source>
        <dbReference type="Proteomes" id="UP000332933"/>
    </source>
</evidence>
<dbReference type="InterPro" id="IPR011701">
    <property type="entry name" value="MFS"/>
</dbReference>
<comment type="similarity">
    <text evidence="6">Belongs to the major facilitator superfamily. Spinster (TC 2.A.1.49) family.</text>
</comment>
<name>A0A485KCX4_9STRA</name>
<organism evidence="10 11">
    <name type="scientific">Aphanomyces stellatus</name>
    <dbReference type="NCBI Taxonomy" id="120398"/>
    <lineage>
        <taxon>Eukaryota</taxon>
        <taxon>Sar</taxon>
        <taxon>Stramenopiles</taxon>
        <taxon>Oomycota</taxon>
        <taxon>Saprolegniomycetes</taxon>
        <taxon>Saprolegniales</taxon>
        <taxon>Verrucalvaceae</taxon>
        <taxon>Aphanomyces</taxon>
    </lineage>
</organism>
<dbReference type="GO" id="GO:0016020">
    <property type="term" value="C:membrane"/>
    <property type="evidence" value="ECO:0007669"/>
    <property type="project" value="UniProtKB-SubCell"/>
</dbReference>
<comment type="subcellular location">
    <subcellularLocation>
        <location evidence="1">Membrane</location>
        <topology evidence="1">Multi-pass membrane protein</topology>
    </subcellularLocation>
</comment>
<dbReference type="Gene3D" id="1.20.1250.20">
    <property type="entry name" value="MFS general substrate transporter like domains"/>
    <property type="match status" value="2"/>
</dbReference>
<feature type="transmembrane region" description="Helical" evidence="7">
    <location>
        <begin position="82"/>
        <end position="102"/>
    </location>
</feature>
<evidence type="ECO:0000256" key="2">
    <source>
        <dbReference type="ARBA" id="ARBA00022448"/>
    </source>
</evidence>
<dbReference type="InterPro" id="IPR036259">
    <property type="entry name" value="MFS_trans_sf"/>
</dbReference>
<keyword evidence="5 7" id="KW-0472">Membrane</keyword>
<dbReference type="PANTHER" id="PTHR23505:SF79">
    <property type="entry name" value="PROTEIN SPINSTER"/>
    <property type="match status" value="1"/>
</dbReference>
<accession>A0A485KCX4</accession>
<dbReference type="PANTHER" id="PTHR23505">
    <property type="entry name" value="SPINSTER"/>
    <property type="match status" value="1"/>
</dbReference>
<evidence type="ECO:0000259" key="8">
    <source>
        <dbReference type="PROSITE" id="PS50850"/>
    </source>
</evidence>
<dbReference type="SUPFAM" id="SSF103473">
    <property type="entry name" value="MFS general substrate transporter"/>
    <property type="match status" value="1"/>
</dbReference>
<dbReference type="EMBL" id="VJMH01001115">
    <property type="protein sequence ID" value="KAF0713129.1"/>
    <property type="molecule type" value="Genomic_DNA"/>
</dbReference>
<feature type="transmembrane region" description="Helical" evidence="7">
    <location>
        <begin position="344"/>
        <end position="371"/>
    </location>
</feature>
<dbReference type="AlphaFoldDB" id="A0A485KCX4"/>
<evidence type="ECO:0000313" key="9">
    <source>
        <dbReference type="EMBL" id="KAF0713129.1"/>
    </source>
</evidence>
<feature type="transmembrane region" description="Helical" evidence="7">
    <location>
        <begin position="7"/>
        <end position="29"/>
    </location>
</feature>
<dbReference type="Proteomes" id="UP000332933">
    <property type="component" value="Unassembled WGS sequence"/>
</dbReference>
<protein>
    <submittedName>
        <fullName evidence="10">Aste57867_4505 protein</fullName>
    </submittedName>
</protein>
<dbReference type="InterPro" id="IPR020846">
    <property type="entry name" value="MFS_dom"/>
</dbReference>
<keyword evidence="4 7" id="KW-1133">Transmembrane helix</keyword>
<sequence length="485" mass="50926">MPLSVHAVVALLNAVAMLQCLIAGIVPAAPTEFQLFIQSTLDVTPTDSTFFVGLLETALVAVYCLATVAVGHLSKTIPPFSLLFRGLVLWLASVLVCGAARPCHSFPILLAGRMTTGAAEATVRVLALPLIEHLTPPPQRSLHVGIYYAGMCLASGVAYVYGSITARALGWDWAFYLGAVTMLPCLAVCHLACRHPILHLLPPQPLNHCGSMLSPSPPPSTRIADDLGVVLSCPVFVFSALGSGAINFTIQAMSTFAPAILVGLGVFTEPYAAPVFGALVMLSGLVGGPLAGLLLDRATRGHEDEDIFRCAAACAHRLPFLVVVLVAGGASTLVLAFAPSLTVLFAATMLVLNTSLFATLGSTSISMLLSVPPQHRELAMGVGLLIQNLVGNVPGPIVVGALTSWLAPGCGSVEVGQINPECTRDTNQQGLLSVWILMVGWLLWAQVAWPIAFVRARHRVALAKMFASGRNSTKKTAFVCMVDVA</sequence>
<feature type="transmembrane region" description="Helical" evidence="7">
    <location>
        <begin position="142"/>
        <end position="161"/>
    </location>
</feature>
<reference evidence="9" key="2">
    <citation type="submission" date="2019-06" db="EMBL/GenBank/DDBJ databases">
        <title>Genomics analysis of Aphanomyces spp. identifies a new class of oomycete effector associated with host adaptation.</title>
        <authorList>
            <person name="Gaulin E."/>
        </authorList>
    </citation>
    <scope>NUCLEOTIDE SEQUENCE</scope>
    <source>
        <strain evidence="9">CBS 578.67</strain>
    </source>
</reference>
<proteinExistence type="inferred from homology"/>
<keyword evidence="3 7" id="KW-0812">Transmembrane</keyword>
<evidence type="ECO:0000256" key="3">
    <source>
        <dbReference type="ARBA" id="ARBA00022692"/>
    </source>
</evidence>
<evidence type="ECO:0000256" key="5">
    <source>
        <dbReference type="ARBA" id="ARBA00023136"/>
    </source>
</evidence>
<dbReference type="EMBL" id="CAADRA010001115">
    <property type="protein sequence ID" value="VFT81615.1"/>
    <property type="molecule type" value="Genomic_DNA"/>
</dbReference>
<evidence type="ECO:0000256" key="1">
    <source>
        <dbReference type="ARBA" id="ARBA00004141"/>
    </source>
</evidence>
<gene>
    <name evidence="10" type="primary">Aste57867_4505</name>
    <name evidence="9" type="ORF">As57867_004492</name>
    <name evidence="10" type="ORF">ASTE57867_4505</name>
</gene>